<keyword evidence="1" id="KW-0418">Kinase</keyword>
<reference evidence="1" key="1">
    <citation type="submission" date="2023-07" db="EMBL/GenBank/DDBJ databases">
        <title>Genomic Encyclopedia of Type Strains, Phase IV (KMG-IV): sequencing the most valuable type-strain genomes for metagenomic binning, comparative biology and taxonomic classification.</title>
        <authorList>
            <person name="Goeker M."/>
        </authorList>
    </citation>
    <scope>NUCLEOTIDE SEQUENCE</scope>
    <source>
        <strain evidence="1">DSM 19659</strain>
    </source>
</reference>
<evidence type="ECO:0000313" key="1">
    <source>
        <dbReference type="EMBL" id="MDQ0152292.1"/>
    </source>
</evidence>
<accession>A0AAE4ALA6</accession>
<dbReference type="RefSeq" id="WP_106611878.1">
    <property type="nucleotide sequence ID" value="NZ_JAUSTO010000005.1"/>
</dbReference>
<dbReference type="Pfam" id="PF13189">
    <property type="entry name" value="Cytidylate_kin2"/>
    <property type="match status" value="1"/>
</dbReference>
<dbReference type="Proteomes" id="UP001241537">
    <property type="component" value="Unassembled WGS sequence"/>
</dbReference>
<protein>
    <submittedName>
        <fullName evidence="1">Cytidylate kinase</fullName>
        <ecNumber evidence="1">2.7.4.14</ecNumber>
    </submittedName>
</protein>
<sequence>MAEKLIVTLGRQTGSGGRKIGKMLAERLGVKCYDKELLDRAAKESGLCRELLESNDEKPTNSFLYSLVMDTYSLGYSSSPYVDMPINQKIFLAQFDTIRNIAKNESCVIVGRCADYALQGVPGMISVFISADEADKIESIRTAQNVSQDKAREIMLKTDKRRSSYYNYYSNKRWGDSRSYDLCLNSSKLGYEGAVDMILDFAERERTYRSSKA</sequence>
<evidence type="ECO:0000313" key="2">
    <source>
        <dbReference type="Proteomes" id="UP001241537"/>
    </source>
</evidence>
<dbReference type="EC" id="2.7.4.14" evidence="1"/>
<gene>
    <name evidence="1" type="ORF">J2S20_000981</name>
</gene>
<dbReference type="AlphaFoldDB" id="A0AAE4ALA6"/>
<name>A0AAE4ALA6_9FIRM</name>
<dbReference type="GO" id="GO:0016301">
    <property type="term" value="F:kinase activity"/>
    <property type="evidence" value="ECO:0007669"/>
    <property type="project" value="UniProtKB-KW"/>
</dbReference>
<dbReference type="Gene3D" id="3.40.50.300">
    <property type="entry name" value="P-loop containing nucleotide triphosphate hydrolases"/>
    <property type="match status" value="1"/>
</dbReference>
<dbReference type="EMBL" id="JAUSTO010000005">
    <property type="protein sequence ID" value="MDQ0152292.1"/>
    <property type="molecule type" value="Genomic_DNA"/>
</dbReference>
<keyword evidence="2" id="KW-1185">Reference proteome</keyword>
<dbReference type="InterPro" id="IPR027417">
    <property type="entry name" value="P-loop_NTPase"/>
</dbReference>
<comment type="caution">
    <text evidence="1">The sequence shown here is derived from an EMBL/GenBank/DDBJ whole genome shotgun (WGS) entry which is preliminary data.</text>
</comment>
<keyword evidence="1" id="KW-0808">Transferase</keyword>
<organism evidence="1 2">
    <name type="scientific">Moryella indoligenes</name>
    <dbReference type="NCBI Taxonomy" id="371674"/>
    <lineage>
        <taxon>Bacteria</taxon>
        <taxon>Bacillati</taxon>
        <taxon>Bacillota</taxon>
        <taxon>Clostridia</taxon>
        <taxon>Lachnospirales</taxon>
        <taxon>Lachnospiraceae</taxon>
        <taxon>Moryella</taxon>
    </lineage>
</organism>
<proteinExistence type="predicted"/>